<dbReference type="Gene3D" id="3.30.70.1440">
    <property type="entry name" value="Multidrug efflux transporter AcrB pore domain"/>
    <property type="match status" value="1"/>
</dbReference>
<evidence type="ECO:0000313" key="9">
    <source>
        <dbReference type="EMBL" id="RHA74088.1"/>
    </source>
</evidence>
<protein>
    <submittedName>
        <fullName evidence="9">CusA/CzcA family heavy metal efflux RND transporter</fullName>
    </submittedName>
</protein>
<feature type="transmembrane region" description="Helical" evidence="8">
    <location>
        <begin position="441"/>
        <end position="464"/>
    </location>
</feature>
<name>A0A413SXC3_9BACT</name>
<keyword evidence="5 8" id="KW-0812">Transmembrane</keyword>
<gene>
    <name evidence="9" type="ORF">DW921_11410</name>
</gene>
<dbReference type="GO" id="GO:0015562">
    <property type="term" value="F:efflux transmembrane transporter activity"/>
    <property type="evidence" value="ECO:0007669"/>
    <property type="project" value="InterPro"/>
</dbReference>
<evidence type="ECO:0000256" key="2">
    <source>
        <dbReference type="ARBA" id="ARBA00010942"/>
    </source>
</evidence>
<evidence type="ECO:0000256" key="3">
    <source>
        <dbReference type="ARBA" id="ARBA00022448"/>
    </source>
</evidence>
<evidence type="ECO:0000256" key="4">
    <source>
        <dbReference type="ARBA" id="ARBA00022475"/>
    </source>
</evidence>
<evidence type="ECO:0000256" key="1">
    <source>
        <dbReference type="ARBA" id="ARBA00004651"/>
    </source>
</evidence>
<dbReference type="GO" id="GO:0042910">
    <property type="term" value="F:xenobiotic transmembrane transporter activity"/>
    <property type="evidence" value="ECO:0007669"/>
    <property type="project" value="TreeGrafter"/>
</dbReference>
<dbReference type="SUPFAM" id="SSF82866">
    <property type="entry name" value="Multidrug efflux transporter AcrB transmembrane domain"/>
    <property type="match status" value="2"/>
</dbReference>
<dbReference type="Gene3D" id="3.30.70.1430">
    <property type="entry name" value="Multidrug efflux transporter AcrB pore domain"/>
    <property type="match status" value="2"/>
</dbReference>
<dbReference type="NCBIfam" id="TIGR00914">
    <property type="entry name" value="2A0601"/>
    <property type="match status" value="1"/>
</dbReference>
<keyword evidence="4" id="KW-1003">Cell membrane</keyword>
<feature type="transmembrane region" description="Helical" evidence="8">
    <location>
        <begin position="341"/>
        <end position="360"/>
    </location>
</feature>
<dbReference type="SUPFAM" id="SSF82693">
    <property type="entry name" value="Multidrug efflux transporter AcrB pore domain, PN1, PN2, PC1 and PC2 subdomains"/>
    <property type="match status" value="3"/>
</dbReference>
<dbReference type="Gene3D" id="1.20.1600.10">
    <property type="entry name" value="Outer membrane efflux proteins (OEP)"/>
    <property type="match status" value="1"/>
</dbReference>
<feature type="transmembrane region" description="Helical" evidence="8">
    <location>
        <begin position="900"/>
        <end position="919"/>
    </location>
</feature>
<dbReference type="EMBL" id="QSFT01000027">
    <property type="protein sequence ID" value="RHA74088.1"/>
    <property type="molecule type" value="Genomic_DNA"/>
</dbReference>
<dbReference type="PANTHER" id="PTHR32063">
    <property type="match status" value="1"/>
</dbReference>
<feature type="transmembrane region" description="Helical" evidence="8">
    <location>
        <begin position="1050"/>
        <end position="1067"/>
    </location>
</feature>
<feature type="transmembrane region" description="Helical" evidence="8">
    <location>
        <begin position="1006"/>
        <end position="1029"/>
    </location>
</feature>
<comment type="caution">
    <text evidence="9">The sequence shown here is derived from an EMBL/GenBank/DDBJ whole genome shotgun (WGS) entry which is preliminary data.</text>
</comment>
<proteinExistence type="inferred from homology"/>
<dbReference type="SUPFAM" id="SSF82714">
    <property type="entry name" value="Multidrug efflux transporter AcrB TolC docking domain, DN and DC subdomains"/>
    <property type="match status" value="2"/>
</dbReference>
<evidence type="ECO:0000256" key="6">
    <source>
        <dbReference type="ARBA" id="ARBA00022989"/>
    </source>
</evidence>
<dbReference type="Gene3D" id="3.30.70.1320">
    <property type="entry name" value="Multidrug efflux transporter AcrB pore domain like"/>
    <property type="match status" value="1"/>
</dbReference>
<sequence>MFREIVSFSIRKKMFVVLTTLLLLAGGIYSMLTLPIDAVPDITNNQVQIVTVSPTLAPQEVEQLITFPIEIAMSNIMNVEEIRSVSRFGLSLVTVVFKEDVPVLDARQLINEQIQTVSGEIPAELGTPELMPITTGLGEIYQYVLKVAPGYEKKYDAMELRTIQDWIVKRQLSGIPGIVEINSFGGYLKQYEVAVDPDALYSLNITIGDVFSALSRNNQNTGGSYIEKTSKAYYIRSEGMIGDQKDIERIVVTNRGGIPVHISDIGTVRLGAPKRFGAMTKDGEGECVGGIAMMLKGANANVVTQELEKRVAQVQKMLPEGISVEPYLNRSELVNRNISTVIRNLIEGAVIVFLVLIVFLGDVRAGMIVASVIPLAMLFAFIMMRIFGVSANLMSLGAIDFGIVVDGSIVILEGILAHIYGRQMAGRKLTRKEMDQEVAKGAGNVVRSATFAVLIILIVFFPILTLSGIEGKYFTPMSKTLVFCIIGALLLSLTYVPMMASVFLKRTVSVKRTLADRFFDWLNRGYRRTLDFCLKHIWGTIVSAFALLIFSLFLFTRLGAEFIPTLDEGDFAMQMTLPAGSSLSKSIEISLQAEKRLKEDFPEIKHVVAKIGTAEVPTDPMAVEDADVMIVMKPFSEWTSASSRAEMVEKMKKSLESVKGAEFNFSQPIQLRFNELMTGAKADIAIKLYGEDMDELYSKAKEAAEYVEQIPGASDVLVEQAMGLPQLLIHYDRSKIARYGIDIEELNTIIRTAYAGETAGVVFENERRFDLVVRLDQEKVRDLNLDKLFVRTVEGIQIPVSEVASIDLVNGPLQINRDATKRRIVIGVNVRDADIQQVVSAIRESLDKNVKLKPGYYFEYGGQFENLQNAIRTLTLVIPIALVLILLLLFFAFRSVIYSLVVFSTVPLSLIGGILALWVRGLPFSISAGVGFIALFGVAVLNGILMINHFNDLRKEKEYTMCTNRIIRKGCHHLLRPVFLTGLVASLGFVPMAVATSAGAEVQRPLATVVIGGLIVSTILTLIVIPVFYRLVNEISRLWMRKRRLPVRKSGLMLVLLLGCSLSSFAADGGKPVSLDEAIHIALENHPRLKMATAEISRARATRGEIWDGGSTSFSYSWGQLNGEFRNDHELSVEQSLGSLLTPFYKNALVNTQVEKGEAYRNMVKKEIVAEVKRAWAYYQYAYNLYQLYNEQESLAGTLRSSGELRYQQGDIDLSERNMITTMASDLHTRWLQAKDEVRLAARRFAWACYADSAIVPQDTSLSVLPFDERSARELSQDHLSYFSMQVKEKKDLLRIERSKFFPEFSVGYAQQKIFPLRKLDSWMVGISFPLLFFPQQSRSKQAKIDWQIASYEADQNRTQLQNKVADLQGRISQQRKSLDYYSEAALREADALQESSMLKFRESEIGISELVQSLNTVREIRKGYIENVYNYNVSLLEMELYTE</sequence>
<dbReference type="Pfam" id="PF00873">
    <property type="entry name" value="ACR_tran"/>
    <property type="match status" value="1"/>
</dbReference>
<comment type="subcellular location">
    <subcellularLocation>
        <location evidence="1">Cell membrane</location>
        <topology evidence="1">Multi-pass membrane protein</topology>
    </subcellularLocation>
</comment>
<feature type="transmembrane region" description="Helical" evidence="8">
    <location>
        <begin position="974"/>
        <end position="994"/>
    </location>
</feature>
<feature type="transmembrane region" description="Helical" evidence="8">
    <location>
        <begin position="874"/>
        <end position="893"/>
    </location>
</feature>
<dbReference type="InterPro" id="IPR001036">
    <property type="entry name" value="Acrflvin-R"/>
</dbReference>
<dbReference type="GO" id="GO:0008324">
    <property type="term" value="F:monoatomic cation transmembrane transporter activity"/>
    <property type="evidence" value="ECO:0007669"/>
    <property type="project" value="InterPro"/>
</dbReference>
<feature type="transmembrane region" description="Helical" evidence="8">
    <location>
        <begin position="537"/>
        <end position="555"/>
    </location>
</feature>
<evidence type="ECO:0000256" key="7">
    <source>
        <dbReference type="ARBA" id="ARBA00023136"/>
    </source>
</evidence>
<dbReference type="PRINTS" id="PR00702">
    <property type="entry name" value="ACRIFLAVINRP"/>
</dbReference>
<dbReference type="Gene3D" id="3.30.2090.10">
    <property type="entry name" value="Multidrug efflux transporter AcrB TolC docking domain, DN and DC subdomains"/>
    <property type="match status" value="2"/>
</dbReference>
<dbReference type="RefSeq" id="WP_118400737.1">
    <property type="nucleotide sequence ID" value="NZ_CABJGD010000027.1"/>
</dbReference>
<comment type="similarity">
    <text evidence="2">Belongs to the resistance-nodulation-cell division (RND) (TC 2.A.6) family.</text>
</comment>
<keyword evidence="3" id="KW-0813">Transport</keyword>
<organism evidence="9 10">
    <name type="scientific">Phocaeicola coprophilus</name>
    <dbReference type="NCBI Taxonomy" id="387090"/>
    <lineage>
        <taxon>Bacteria</taxon>
        <taxon>Pseudomonadati</taxon>
        <taxon>Bacteroidota</taxon>
        <taxon>Bacteroidia</taxon>
        <taxon>Bacteroidales</taxon>
        <taxon>Bacteroidaceae</taxon>
        <taxon>Phocaeicola</taxon>
    </lineage>
</organism>
<accession>A0A413SXC3</accession>
<dbReference type="InterPro" id="IPR004763">
    <property type="entry name" value="CusA-like"/>
</dbReference>
<evidence type="ECO:0000313" key="10">
    <source>
        <dbReference type="Proteomes" id="UP000283855"/>
    </source>
</evidence>
<feature type="transmembrane region" description="Helical" evidence="8">
    <location>
        <begin position="367"/>
        <end position="387"/>
    </location>
</feature>
<evidence type="ECO:0000256" key="5">
    <source>
        <dbReference type="ARBA" id="ARBA00022692"/>
    </source>
</evidence>
<evidence type="ECO:0000256" key="8">
    <source>
        <dbReference type="SAM" id="Phobius"/>
    </source>
</evidence>
<keyword evidence="7 8" id="KW-0472">Membrane</keyword>
<dbReference type="Proteomes" id="UP000283855">
    <property type="component" value="Unassembled WGS sequence"/>
</dbReference>
<dbReference type="SUPFAM" id="SSF56954">
    <property type="entry name" value="Outer membrane efflux proteins (OEP)"/>
    <property type="match status" value="1"/>
</dbReference>
<feature type="transmembrane region" description="Helical" evidence="8">
    <location>
        <begin position="393"/>
        <end position="420"/>
    </location>
</feature>
<feature type="transmembrane region" description="Helical" evidence="8">
    <location>
        <begin position="480"/>
        <end position="504"/>
    </location>
</feature>
<dbReference type="Gene3D" id="1.20.1640.10">
    <property type="entry name" value="Multidrug efflux transporter AcrB transmembrane domain"/>
    <property type="match status" value="2"/>
</dbReference>
<keyword evidence="6 8" id="KW-1133">Transmembrane helix</keyword>
<reference evidence="9 10" key="1">
    <citation type="submission" date="2018-08" db="EMBL/GenBank/DDBJ databases">
        <title>A genome reference for cultivated species of the human gut microbiota.</title>
        <authorList>
            <person name="Zou Y."/>
            <person name="Xue W."/>
            <person name="Luo G."/>
        </authorList>
    </citation>
    <scope>NUCLEOTIDE SEQUENCE [LARGE SCALE GENOMIC DNA]</scope>
    <source>
        <strain evidence="9 10">AM42-38</strain>
    </source>
</reference>
<dbReference type="PANTHER" id="PTHR32063:SF24">
    <property type="entry name" value="CATION EFFLUX SYSTEM (ACRB_ACRD_ACRF FAMILY)"/>
    <property type="match status" value="1"/>
</dbReference>
<feature type="transmembrane region" description="Helical" evidence="8">
    <location>
        <begin position="925"/>
        <end position="947"/>
    </location>
</feature>
<dbReference type="GO" id="GO:0005886">
    <property type="term" value="C:plasma membrane"/>
    <property type="evidence" value="ECO:0007669"/>
    <property type="project" value="UniProtKB-SubCell"/>
</dbReference>
<dbReference type="InterPro" id="IPR027463">
    <property type="entry name" value="AcrB_DN_DC_subdom"/>
</dbReference>